<feature type="domain" description="Calcineurin-like phosphoesterase" evidence="2">
    <location>
        <begin position="171"/>
        <end position="314"/>
    </location>
</feature>
<evidence type="ECO:0000313" key="6">
    <source>
        <dbReference type="Proteomes" id="UP000557307"/>
    </source>
</evidence>
<dbReference type="Pfam" id="PF16370">
    <property type="entry name" value="MetallophosC"/>
    <property type="match status" value="1"/>
</dbReference>
<evidence type="ECO:0000259" key="4">
    <source>
        <dbReference type="Pfam" id="PF16371"/>
    </source>
</evidence>
<keyword evidence="6" id="KW-1185">Reference proteome</keyword>
<dbReference type="InterPro" id="IPR029052">
    <property type="entry name" value="Metallo-depent_PP-like"/>
</dbReference>
<dbReference type="GO" id="GO:0016787">
    <property type="term" value="F:hydrolase activity"/>
    <property type="evidence" value="ECO:0007669"/>
    <property type="project" value="InterPro"/>
</dbReference>
<dbReference type="InterPro" id="IPR032288">
    <property type="entry name" value="Metallophos_C"/>
</dbReference>
<gene>
    <name evidence="5" type="ORF">HNQ92_002243</name>
</gene>
<dbReference type="Gene3D" id="2.60.40.10">
    <property type="entry name" value="Immunoglobulins"/>
    <property type="match status" value="1"/>
</dbReference>
<feature type="domain" description="Calcineurin-like phosphoesterase C-terminal" evidence="3">
    <location>
        <begin position="336"/>
        <end position="510"/>
    </location>
</feature>
<name>A0A840TVW6_9BACT</name>
<protein>
    <recommendedName>
        <fullName evidence="7">Metallophosphoesterase</fullName>
    </recommendedName>
</protein>
<dbReference type="Proteomes" id="UP000557307">
    <property type="component" value="Unassembled WGS sequence"/>
</dbReference>
<reference evidence="5 6" key="1">
    <citation type="submission" date="2020-08" db="EMBL/GenBank/DDBJ databases">
        <title>Genomic Encyclopedia of Type Strains, Phase IV (KMG-IV): sequencing the most valuable type-strain genomes for metagenomic binning, comparative biology and taxonomic classification.</title>
        <authorList>
            <person name="Goeker M."/>
        </authorList>
    </citation>
    <scope>NUCLEOTIDE SEQUENCE [LARGE SCALE GENOMIC DNA]</scope>
    <source>
        <strain evidence="5 6">DSM 105074</strain>
    </source>
</reference>
<evidence type="ECO:0000313" key="5">
    <source>
        <dbReference type="EMBL" id="MBB5284100.1"/>
    </source>
</evidence>
<dbReference type="PANTHER" id="PTHR43143">
    <property type="entry name" value="METALLOPHOSPHOESTERASE, CALCINEURIN SUPERFAMILY"/>
    <property type="match status" value="1"/>
</dbReference>
<evidence type="ECO:0000259" key="2">
    <source>
        <dbReference type="Pfam" id="PF00149"/>
    </source>
</evidence>
<comment type="caution">
    <text evidence="5">The sequence shown here is derived from an EMBL/GenBank/DDBJ whole genome shotgun (WGS) entry which is preliminary data.</text>
</comment>
<dbReference type="InterPro" id="IPR004843">
    <property type="entry name" value="Calcineurin-like_PHP"/>
</dbReference>
<evidence type="ECO:0008006" key="7">
    <source>
        <dbReference type="Google" id="ProtNLM"/>
    </source>
</evidence>
<feature type="signal peptide" evidence="1">
    <location>
        <begin position="1"/>
        <end position="20"/>
    </location>
</feature>
<organism evidence="5 6">
    <name type="scientific">Rhabdobacter roseus</name>
    <dbReference type="NCBI Taxonomy" id="1655419"/>
    <lineage>
        <taxon>Bacteria</taxon>
        <taxon>Pseudomonadati</taxon>
        <taxon>Bacteroidota</taxon>
        <taxon>Cytophagia</taxon>
        <taxon>Cytophagales</taxon>
        <taxon>Cytophagaceae</taxon>
        <taxon>Rhabdobacter</taxon>
    </lineage>
</organism>
<feature type="chain" id="PRO_5032892279" description="Metallophosphoesterase" evidence="1">
    <location>
        <begin position="21"/>
        <end position="520"/>
    </location>
</feature>
<dbReference type="EMBL" id="JACHGF010000003">
    <property type="protein sequence ID" value="MBB5284100.1"/>
    <property type="molecule type" value="Genomic_DNA"/>
</dbReference>
<sequence length="520" mass="58182">MKKHYLLTLLLLFKVPAAWAQPKATGTVYHDLNKNNRRDAGEPPLAGVCVSNGREVVTTDRAGKWVLPAGDDVGFFVIKPAGYAPPTNAQQLPQHYYLHKPQGSPALAVRGVDPTGPLPASIDFPLWKQDEPGTFSVLLFGDPQARGIREVNFVTRDVVEQCVGTSARLGITLGDIVADDPNLFQEINESIAQIGIPWYNVFGNHDFNRGATHDRFSDETFERFYGPSTYAFEYGQVVFITLKNIYFNADGKYKGHFTDEQLAFVKNYLAQVPTHKRVVLLMHAPVISCDNRAELFRLLEKRPHTLSIAGHTHEMAHVFVDQKYGWNDATPHHHFINATVCGSWWCGTTDELGIPHATMNDGAPNGYSVLSFEGNEYSLRFQAARRPASYQMNLYLPDDLPRAELDTTALVVNVFAGSERSVVEMKVRGLTDWVPLTYTPMRDPGIAALQPLNKYLSQKVDGVGLDTVFGWEMDKPSVAYHIWKGALPATLPVGTHTVEVRTRDMFGQEYQAHRIFRVRP</sequence>
<dbReference type="Pfam" id="PF00149">
    <property type="entry name" value="Metallophos"/>
    <property type="match status" value="1"/>
</dbReference>
<dbReference type="RefSeq" id="WP_184174067.1">
    <property type="nucleotide sequence ID" value="NZ_JACHGF010000003.1"/>
</dbReference>
<dbReference type="PANTHER" id="PTHR43143:SF6">
    <property type="entry name" value="BLL3016 PROTEIN"/>
    <property type="match status" value="1"/>
</dbReference>
<dbReference type="InterPro" id="IPR032285">
    <property type="entry name" value="Metallophos_N"/>
</dbReference>
<dbReference type="AlphaFoldDB" id="A0A840TVW6"/>
<evidence type="ECO:0000256" key="1">
    <source>
        <dbReference type="SAM" id="SignalP"/>
    </source>
</evidence>
<evidence type="ECO:0000259" key="3">
    <source>
        <dbReference type="Pfam" id="PF16370"/>
    </source>
</evidence>
<dbReference type="SUPFAM" id="SSF56300">
    <property type="entry name" value="Metallo-dependent phosphatases"/>
    <property type="match status" value="1"/>
</dbReference>
<dbReference type="InterPro" id="IPR051918">
    <property type="entry name" value="STPP_CPPED1"/>
</dbReference>
<keyword evidence="1" id="KW-0732">Signal</keyword>
<feature type="domain" description="Calcineurin-like phosphoesterase N-terminal" evidence="4">
    <location>
        <begin position="41"/>
        <end position="101"/>
    </location>
</feature>
<dbReference type="InterPro" id="IPR013783">
    <property type="entry name" value="Ig-like_fold"/>
</dbReference>
<dbReference type="Gene3D" id="3.60.21.10">
    <property type="match status" value="1"/>
</dbReference>
<accession>A0A840TVW6</accession>
<proteinExistence type="predicted"/>
<dbReference type="Pfam" id="PF16371">
    <property type="entry name" value="MetallophosN"/>
    <property type="match status" value="1"/>
</dbReference>